<comment type="caution">
    <text evidence="3">The sequence shown here is derived from an EMBL/GenBank/DDBJ whole genome shotgun (WGS) entry which is preliminary data.</text>
</comment>
<feature type="compositionally biased region" description="Polar residues" evidence="1">
    <location>
        <begin position="112"/>
        <end position="134"/>
    </location>
</feature>
<feature type="region of interest" description="Disordered" evidence="1">
    <location>
        <begin position="111"/>
        <end position="145"/>
    </location>
</feature>
<proteinExistence type="predicted"/>
<organism evidence="3 4">
    <name type="scientific">Moelleriella libera RCEF 2490</name>
    <dbReference type="NCBI Taxonomy" id="1081109"/>
    <lineage>
        <taxon>Eukaryota</taxon>
        <taxon>Fungi</taxon>
        <taxon>Dikarya</taxon>
        <taxon>Ascomycota</taxon>
        <taxon>Pezizomycotina</taxon>
        <taxon>Sordariomycetes</taxon>
        <taxon>Hypocreomycetidae</taxon>
        <taxon>Hypocreales</taxon>
        <taxon>Clavicipitaceae</taxon>
        <taxon>Moelleriella</taxon>
    </lineage>
</organism>
<dbReference type="Proteomes" id="UP000078544">
    <property type="component" value="Unassembled WGS sequence"/>
</dbReference>
<dbReference type="PANTHER" id="PTHR45862">
    <property type="entry name" value="PROTEIN SGT1 HOMOLOG"/>
    <property type="match status" value="1"/>
</dbReference>
<gene>
    <name evidence="3" type="ORF">AAL_03392</name>
</gene>
<evidence type="ECO:0000256" key="1">
    <source>
        <dbReference type="SAM" id="MobiDB-lite"/>
    </source>
</evidence>
<feature type="compositionally biased region" description="Basic and acidic residues" evidence="1">
    <location>
        <begin position="1"/>
        <end position="30"/>
    </location>
</feature>
<dbReference type="AlphaFoldDB" id="A0A168D6Z1"/>
<dbReference type="InterPro" id="IPR044563">
    <property type="entry name" value="Sgt1-like"/>
</dbReference>
<evidence type="ECO:0000313" key="3">
    <source>
        <dbReference type="EMBL" id="KZZ97428.1"/>
    </source>
</evidence>
<evidence type="ECO:0000259" key="2">
    <source>
        <dbReference type="PROSITE" id="PS51048"/>
    </source>
</evidence>
<sequence length="145" mass="16094">MMRNEAAADRILSSRESWEQLKERAARAEQGDSTEEQQTAAVAQVSAKNTSRDDAAVKAAGPAYPTSSRSGPKDWDKLEVDEDEDVNDVNKFFRTLYKDASDEQKRAMMKSFTESNGTTLSTDWNDVGSRTLTANPPDGVEAKKW</sequence>
<dbReference type="STRING" id="1081109.A0A168D6Z1"/>
<reference evidence="3 4" key="1">
    <citation type="journal article" date="2016" name="Genome Biol. Evol.">
        <title>Divergent and convergent evolution of fungal pathogenicity.</title>
        <authorList>
            <person name="Shang Y."/>
            <person name="Xiao G."/>
            <person name="Zheng P."/>
            <person name="Cen K."/>
            <person name="Zhan S."/>
            <person name="Wang C."/>
        </authorList>
    </citation>
    <scope>NUCLEOTIDE SEQUENCE [LARGE SCALE GENOMIC DNA]</scope>
    <source>
        <strain evidence="3 4">RCEF 2490</strain>
    </source>
</reference>
<feature type="domain" description="SGS" evidence="2">
    <location>
        <begin position="63"/>
        <end position="145"/>
    </location>
</feature>
<protein>
    <submittedName>
        <fullName evidence="3">CS domain-containing protein</fullName>
    </submittedName>
</protein>
<feature type="compositionally biased region" description="Polar residues" evidence="1">
    <location>
        <begin position="36"/>
        <end position="49"/>
    </location>
</feature>
<name>A0A168D6Z1_9HYPO</name>
<dbReference type="PROSITE" id="PS51048">
    <property type="entry name" value="SGS"/>
    <property type="match status" value="1"/>
</dbReference>
<dbReference type="EMBL" id="AZGY01000006">
    <property type="protein sequence ID" value="KZZ97428.1"/>
    <property type="molecule type" value="Genomic_DNA"/>
</dbReference>
<dbReference type="GO" id="GO:0051087">
    <property type="term" value="F:protein-folding chaperone binding"/>
    <property type="evidence" value="ECO:0007669"/>
    <property type="project" value="InterPro"/>
</dbReference>
<dbReference type="Pfam" id="PF05002">
    <property type="entry name" value="SGS"/>
    <property type="match status" value="1"/>
</dbReference>
<feature type="region of interest" description="Disordered" evidence="1">
    <location>
        <begin position="1"/>
        <end position="82"/>
    </location>
</feature>
<keyword evidence="4" id="KW-1185">Reference proteome</keyword>
<dbReference type="OrthoDB" id="1898560at2759"/>
<accession>A0A168D6Z1</accession>
<evidence type="ECO:0000313" key="4">
    <source>
        <dbReference type="Proteomes" id="UP000078544"/>
    </source>
</evidence>
<dbReference type="InterPro" id="IPR007699">
    <property type="entry name" value="SGS_dom"/>
</dbReference>